<dbReference type="OrthoDB" id="2416294at2759"/>
<dbReference type="STRING" id="180088.A0A1J8QIT8"/>
<reference evidence="1 2" key="1">
    <citation type="submission" date="2016-03" db="EMBL/GenBank/DDBJ databases">
        <title>Comparative genomics of the ectomycorrhizal sister species Rhizopogon vinicolor and Rhizopogon vesiculosus (Basidiomycota: Boletales) reveals a divergence of the mating type B locus.</title>
        <authorList>
            <person name="Mujic A.B."/>
            <person name="Kuo A."/>
            <person name="Tritt A."/>
            <person name="Lipzen A."/>
            <person name="Chen C."/>
            <person name="Johnson J."/>
            <person name="Sharma A."/>
            <person name="Barry K."/>
            <person name="Grigoriev I.V."/>
            <person name="Spatafora J.W."/>
        </authorList>
    </citation>
    <scope>NUCLEOTIDE SEQUENCE [LARGE SCALE GENOMIC DNA]</scope>
    <source>
        <strain evidence="1 2">AM-OR11-056</strain>
    </source>
</reference>
<accession>A0A1J8QIT8</accession>
<organism evidence="1 2">
    <name type="scientific">Rhizopogon vesiculosus</name>
    <dbReference type="NCBI Taxonomy" id="180088"/>
    <lineage>
        <taxon>Eukaryota</taxon>
        <taxon>Fungi</taxon>
        <taxon>Dikarya</taxon>
        <taxon>Basidiomycota</taxon>
        <taxon>Agaricomycotina</taxon>
        <taxon>Agaricomycetes</taxon>
        <taxon>Agaricomycetidae</taxon>
        <taxon>Boletales</taxon>
        <taxon>Suillineae</taxon>
        <taxon>Rhizopogonaceae</taxon>
        <taxon>Rhizopogon</taxon>
    </lineage>
</organism>
<comment type="caution">
    <text evidence="1">The sequence shown here is derived from an EMBL/GenBank/DDBJ whole genome shotgun (WGS) entry which is preliminary data.</text>
</comment>
<name>A0A1J8QIT8_9AGAM</name>
<evidence type="ECO:0000313" key="2">
    <source>
        <dbReference type="Proteomes" id="UP000183567"/>
    </source>
</evidence>
<dbReference type="AlphaFoldDB" id="A0A1J8QIT8"/>
<sequence>MHTRKLSLERKKSVLNWQDAELLGPNSVHITELEMGMEWVGRKRTPVEVEDAEMADPEPIPECTEQEQEHITEKALRAEQAWCCFQKGLNGTQAAWAIKKYRGYRMLPESIMRDFDAVSQP</sequence>
<gene>
    <name evidence="1" type="ORF">AZE42_12324</name>
</gene>
<keyword evidence="2" id="KW-1185">Reference proteome</keyword>
<dbReference type="EMBL" id="LVVM01004222">
    <property type="protein sequence ID" value="OJA13304.1"/>
    <property type="molecule type" value="Genomic_DNA"/>
</dbReference>
<evidence type="ECO:0000313" key="1">
    <source>
        <dbReference type="EMBL" id="OJA13304.1"/>
    </source>
</evidence>
<dbReference type="Proteomes" id="UP000183567">
    <property type="component" value="Unassembled WGS sequence"/>
</dbReference>
<protein>
    <submittedName>
        <fullName evidence="1">Uncharacterized protein</fullName>
    </submittedName>
</protein>
<proteinExistence type="predicted"/>